<keyword evidence="3" id="KW-0472">Membrane</keyword>
<keyword evidence="5" id="KW-0645">Protease</keyword>
<dbReference type="CDD" id="cd09604">
    <property type="entry name" value="M1_APN_like"/>
    <property type="match status" value="1"/>
</dbReference>
<keyword evidence="2" id="KW-0479">Metal-binding</keyword>
<dbReference type="Proteomes" id="UP000326951">
    <property type="component" value="Chromosome"/>
</dbReference>
<dbReference type="AlphaFoldDB" id="A0A5K7WVE2"/>
<dbReference type="GO" id="GO:0008237">
    <property type="term" value="F:metallopeptidase activity"/>
    <property type="evidence" value="ECO:0007669"/>
    <property type="project" value="InterPro"/>
</dbReference>
<evidence type="ECO:0000259" key="4">
    <source>
        <dbReference type="Pfam" id="PF01433"/>
    </source>
</evidence>
<feature type="active site" description="Proton acceptor" evidence="1">
    <location>
        <position position="341"/>
    </location>
</feature>
<keyword evidence="2" id="KW-0862">Zinc</keyword>
<keyword evidence="3" id="KW-1133">Transmembrane helix</keyword>
<protein>
    <submittedName>
        <fullName evidence="5">Aminopeptidase</fullName>
    </submittedName>
</protein>
<proteinExistence type="predicted"/>
<keyword evidence="5" id="KW-0378">Hydrolase</keyword>
<dbReference type="InterPro" id="IPR014782">
    <property type="entry name" value="Peptidase_M1_dom"/>
</dbReference>
<feature type="active site" description="Proton donor" evidence="1">
    <location>
        <position position="416"/>
    </location>
</feature>
<name>A0A5K7WVE2_9BACL</name>
<evidence type="ECO:0000256" key="2">
    <source>
        <dbReference type="PIRSR" id="PIRSR634015-3"/>
    </source>
</evidence>
<organism evidence="5 6">
    <name type="scientific">Sporolactobacillus terrae</name>
    <dbReference type="NCBI Taxonomy" id="269673"/>
    <lineage>
        <taxon>Bacteria</taxon>
        <taxon>Bacillati</taxon>
        <taxon>Bacillota</taxon>
        <taxon>Bacilli</taxon>
        <taxon>Bacillales</taxon>
        <taxon>Sporolactobacillaceae</taxon>
        <taxon>Sporolactobacillus</taxon>
    </lineage>
</organism>
<feature type="domain" description="Peptidase M1 membrane alanine aminopeptidase" evidence="4">
    <location>
        <begin position="299"/>
        <end position="474"/>
    </location>
</feature>
<sequence>MKKGLIMIGGILTVFLVILIIWGIGKQNHLQAANERQKIDTKIIKQRFVPKNVPAGSQSDYTIQLSMKKNGTFHVNVTVEIKNTSADSWDKLLFYFIPNLFTEKNDPTAVHPATIHFYTLNVDGRAHSYRLVKDKLSIPLTKKLPSGEKTNVSFSYDFTVPKEGKRFTQRAGNFYLAQFYPMVATYRHHAWNAAPYQSMNSETYHTAFSDFKVTYAIPKEYTITSTNETDTFPSKSKGAFSVKKVKEVFIALLKDPYVTTANVNNTKIRIFGFNKEECEVLRTEAASAFAYYEHKIGRYPRKQLDLILGEMGMEYPGIVTAGYLHNSLLDLESLKREVDHEIAHQWFYGVVSNDPYYDGWLDEGMATFAQGLFNVYRSKKAIDYTYIDKIVKEYNKYPVNLPLAQYPPTQRSTYTYTKASSELFKWFEHRGGRNGAEQFLNTYYHFYQNKEVDAKEFMRFTKAYFAMKNDAMFHGWLAAQ</sequence>
<evidence type="ECO:0000256" key="3">
    <source>
        <dbReference type="SAM" id="Phobius"/>
    </source>
</evidence>
<feature type="binding site" evidence="2">
    <location>
        <position position="363"/>
    </location>
    <ligand>
        <name>Zn(2+)</name>
        <dbReference type="ChEBI" id="CHEBI:29105"/>
        <note>catalytic</note>
    </ligand>
</feature>
<dbReference type="SUPFAM" id="SSF55486">
    <property type="entry name" value="Metalloproteases ('zincins'), catalytic domain"/>
    <property type="match status" value="1"/>
</dbReference>
<reference evidence="5 6" key="1">
    <citation type="submission" date="2019-09" db="EMBL/GenBank/DDBJ databases">
        <title>Complete genome sequence of Sporolactobacillus terrae 70-3.</title>
        <authorList>
            <person name="Tanaka N."/>
            <person name="Shiwa Y."/>
            <person name="Fujita N."/>
            <person name="Tanasupawat S."/>
        </authorList>
    </citation>
    <scope>NUCLEOTIDE SEQUENCE [LARGE SCALE GENOMIC DNA]</scope>
    <source>
        <strain evidence="5 6">70-3</strain>
    </source>
</reference>
<dbReference type="Gene3D" id="1.10.390.10">
    <property type="entry name" value="Neutral Protease Domain 2"/>
    <property type="match status" value="1"/>
</dbReference>
<keyword evidence="5" id="KW-0031">Aminopeptidase</keyword>
<accession>A0A5K7WVE2</accession>
<dbReference type="Pfam" id="PF01433">
    <property type="entry name" value="Peptidase_M1"/>
    <property type="match status" value="1"/>
</dbReference>
<evidence type="ECO:0000313" key="6">
    <source>
        <dbReference type="Proteomes" id="UP000326951"/>
    </source>
</evidence>
<dbReference type="InterPro" id="IPR034015">
    <property type="entry name" value="M1_LTA4H"/>
</dbReference>
<comment type="cofactor">
    <cofactor evidence="2">
        <name>Zn(2+)</name>
        <dbReference type="ChEBI" id="CHEBI:29105"/>
    </cofactor>
    <text evidence="2">Binds 1 zinc ion per subunit.</text>
</comment>
<evidence type="ECO:0000313" key="5">
    <source>
        <dbReference type="EMBL" id="BBN97614.1"/>
    </source>
</evidence>
<dbReference type="GO" id="GO:0004177">
    <property type="term" value="F:aminopeptidase activity"/>
    <property type="evidence" value="ECO:0007669"/>
    <property type="project" value="UniProtKB-KW"/>
</dbReference>
<dbReference type="GO" id="GO:0008270">
    <property type="term" value="F:zinc ion binding"/>
    <property type="evidence" value="ECO:0007669"/>
    <property type="project" value="InterPro"/>
</dbReference>
<feature type="binding site" evidence="2">
    <location>
        <position position="344"/>
    </location>
    <ligand>
        <name>Zn(2+)</name>
        <dbReference type="ChEBI" id="CHEBI:29105"/>
        <note>catalytic</note>
    </ligand>
</feature>
<dbReference type="PANTHER" id="PTHR45726">
    <property type="entry name" value="LEUKOTRIENE A-4 HYDROLASE"/>
    <property type="match status" value="1"/>
</dbReference>
<dbReference type="InterPro" id="IPR027268">
    <property type="entry name" value="Peptidase_M4/M1_CTD_sf"/>
</dbReference>
<evidence type="ECO:0000256" key="1">
    <source>
        <dbReference type="PIRSR" id="PIRSR634015-1"/>
    </source>
</evidence>
<dbReference type="PANTHER" id="PTHR45726:SF3">
    <property type="entry name" value="LEUKOTRIENE A-4 HYDROLASE"/>
    <property type="match status" value="1"/>
</dbReference>
<feature type="binding site" evidence="2">
    <location>
        <position position="340"/>
    </location>
    <ligand>
        <name>Zn(2+)</name>
        <dbReference type="ChEBI" id="CHEBI:29105"/>
        <note>catalytic</note>
    </ligand>
</feature>
<keyword evidence="3" id="KW-0812">Transmembrane</keyword>
<feature type="transmembrane region" description="Helical" evidence="3">
    <location>
        <begin position="5"/>
        <end position="25"/>
    </location>
</feature>
<dbReference type="EMBL" id="AP021853">
    <property type="protein sequence ID" value="BBN97614.1"/>
    <property type="molecule type" value="Genomic_DNA"/>
</dbReference>
<dbReference type="RefSeq" id="WP_172968929.1">
    <property type="nucleotide sequence ID" value="NZ_AP021853.1"/>
</dbReference>
<gene>
    <name evidence="5" type="ORF">St703_03190</name>
</gene>